<proteinExistence type="predicted"/>
<accession>A0ABQ1UAQ8</accession>
<dbReference type="InterPro" id="IPR053145">
    <property type="entry name" value="AB_hydrolase_Est10"/>
</dbReference>
<name>A0ABQ1UAQ8_9NOCA</name>
<dbReference type="PANTHER" id="PTHR43265">
    <property type="entry name" value="ESTERASE ESTD"/>
    <property type="match status" value="1"/>
</dbReference>
<sequence length="583" mass="63654">MVIDELRPLYTHTHRGDAHVDVQTRQEEFYFGPEELALYGVLHLPVDDRVRGAVLICGSIAKEQTDACRGLRMLGDALARRRIAVMRFDYAGTGDSADCQVRHDTVARWCASIGLAVDHLAGLGIESITGIGLRVGSLLLDAVLPDQPRIDRVVHWDPVGRGRSFVREQQALHRLSVAAEDGYTGENVPLIGATLSSTAAKELSEIEFVGSGDHVRARLMATRPEVTDKRVRAVCARPEVDVVTVEGMPEFIAPDSFLVALPVAAIDEIVEWVDTRTTTVVDSIDTTDLRHDARMSVPNPLGGSSTEVVEHIEHIGAHGLFAVRTSPADARTTVDNPKTVVFFATANDLHVGPNREWVDLARQVAAAGGQALRFDRTGAGETGPVVAGPTSIYSTEAIGEALAAVRHASSDPSRVLVTGVCSGSWYSAYVARELHTGAAVLINSIAWSWRRKRSAEGNVRPEDLGVPRSDPEWQKTPRARIKSGLRRRLPYPLWRELGRRGITQIPEILVRPLVKAGVDTTLVLSPHDYGWYVDQRGPEGLARIDPTMRRPRLISVGSGDHSAFHESVRTAVRAPILDWITSP</sequence>
<dbReference type="EMBL" id="BMCS01000001">
    <property type="protein sequence ID" value="GGF12883.1"/>
    <property type="molecule type" value="Genomic_DNA"/>
</dbReference>
<organism evidence="1 2">
    <name type="scientific">Williamsia phyllosphaerae</name>
    <dbReference type="NCBI Taxonomy" id="885042"/>
    <lineage>
        <taxon>Bacteria</taxon>
        <taxon>Bacillati</taxon>
        <taxon>Actinomycetota</taxon>
        <taxon>Actinomycetes</taxon>
        <taxon>Mycobacteriales</taxon>
        <taxon>Nocardiaceae</taxon>
        <taxon>Williamsia</taxon>
    </lineage>
</organism>
<evidence type="ECO:0000313" key="1">
    <source>
        <dbReference type="EMBL" id="GGF12883.1"/>
    </source>
</evidence>
<reference evidence="2" key="1">
    <citation type="journal article" date="2019" name="Int. J. Syst. Evol. Microbiol.">
        <title>The Global Catalogue of Microorganisms (GCM) 10K type strain sequencing project: providing services to taxonomists for standard genome sequencing and annotation.</title>
        <authorList>
            <consortium name="The Broad Institute Genomics Platform"/>
            <consortium name="The Broad Institute Genome Sequencing Center for Infectious Disease"/>
            <person name="Wu L."/>
            <person name="Ma J."/>
        </authorList>
    </citation>
    <scope>NUCLEOTIDE SEQUENCE [LARGE SCALE GENOMIC DNA]</scope>
    <source>
        <strain evidence="2">CCM 7855</strain>
    </source>
</reference>
<dbReference type="SUPFAM" id="SSF53474">
    <property type="entry name" value="alpha/beta-Hydrolases"/>
    <property type="match status" value="2"/>
</dbReference>
<keyword evidence="2" id="KW-1185">Reference proteome</keyword>
<evidence type="ECO:0008006" key="3">
    <source>
        <dbReference type="Google" id="ProtNLM"/>
    </source>
</evidence>
<dbReference type="Proteomes" id="UP000632454">
    <property type="component" value="Unassembled WGS sequence"/>
</dbReference>
<dbReference type="Gene3D" id="3.40.50.1820">
    <property type="entry name" value="alpha/beta hydrolase"/>
    <property type="match status" value="2"/>
</dbReference>
<evidence type="ECO:0000313" key="2">
    <source>
        <dbReference type="Proteomes" id="UP000632454"/>
    </source>
</evidence>
<dbReference type="PANTHER" id="PTHR43265:SF1">
    <property type="entry name" value="ESTERASE ESTD"/>
    <property type="match status" value="1"/>
</dbReference>
<protein>
    <recommendedName>
        <fullName evidence="3">Alpha/beta hydrolase</fullName>
    </recommendedName>
</protein>
<dbReference type="InterPro" id="IPR029058">
    <property type="entry name" value="AB_hydrolase_fold"/>
</dbReference>
<comment type="caution">
    <text evidence="1">The sequence shown here is derived from an EMBL/GenBank/DDBJ whole genome shotgun (WGS) entry which is preliminary data.</text>
</comment>
<gene>
    <name evidence="1" type="ORF">GCM10007298_05980</name>
</gene>